<dbReference type="InterPro" id="IPR015424">
    <property type="entry name" value="PyrdxlP-dep_Trfase"/>
</dbReference>
<dbReference type="FunFam" id="3.40.640.10:FF:000024">
    <property type="entry name" value="Kynurenine--oxoglutarate transaminase 3"/>
    <property type="match status" value="1"/>
</dbReference>
<dbReference type="InterPro" id="IPR051326">
    <property type="entry name" value="Kynurenine-oxoglutarate_AT"/>
</dbReference>
<dbReference type="PANTHER" id="PTHR43807">
    <property type="entry name" value="FI04487P"/>
    <property type="match status" value="1"/>
</dbReference>
<organism evidence="7 8">
    <name type="scientific">Actinoplanes regularis</name>
    <dbReference type="NCBI Taxonomy" id="52697"/>
    <lineage>
        <taxon>Bacteria</taxon>
        <taxon>Bacillati</taxon>
        <taxon>Actinomycetota</taxon>
        <taxon>Actinomycetes</taxon>
        <taxon>Micromonosporales</taxon>
        <taxon>Micromonosporaceae</taxon>
        <taxon>Actinoplanes</taxon>
    </lineage>
</organism>
<feature type="domain" description="Aminotransferase class I/classII large" evidence="6">
    <location>
        <begin position="31"/>
        <end position="384"/>
    </location>
</feature>
<evidence type="ECO:0000313" key="7">
    <source>
        <dbReference type="EMBL" id="SNR56364.1"/>
    </source>
</evidence>
<comment type="similarity">
    <text evidence="2">Belongs to the class-I pyridoxal-phosphate-dependent aminotransferase family.</text>
</comment>
<dbReference type="GO" id="GO:0030170">
    <property type="term" value="F:pyridoxal phosphate binding"/>
    <property type="evidence" value="ECO:0007669"/>
    <property type="project" value="InterPro"/>
</dbReference>
<dbReference type="GO" id="GO:0016212">
    <property type="term" value="F:kynurenine-oxoglutarate transaminase activity"/>
    <property type="evidence" value="ECO:0007669"/>
    <property type="project" value="TreeGrafter"/>
</dbReference>
<accession>A0A238XDG1</accession>
<keyword evidence="4 7" id="KW-0808">Transferase</keyword>
<dbReference type="SUPFAM" id="SSF53383">
    <property type="entry name" value="PLP-dependent transferases"/>
    <property type="match status" value="1"/>
</dbReference>
<protein>
    <submittedName>
        <fullName evidence="7">Succinyldiaminopimelate aminotransferase apoenzyme</fullName>
    </submittedName>
</protein>
<proteinExistence type="inferred from homology"/>
<dbReference type="InterPro" id="IPR015422">
    <property type="entry name" value="PyrdxlP-dep_Trfase_small"/>
</dbReference>
<dbReference type="Gene3D" id="3.40.640.10">
    <property type="entry name" value="Type I PLP-dependent aspartate aminotransferase-like (Major domain)"/>
    <property type="match status" value="1"/>
</dbReference>
<dbReference type="InterPro" id="IPR015421">
    <property type="entry name" value="PyrdxlP-dep_Trfase_major"/>
</dbReference>
<dbReference type="NCBIfam" id="NF005855">
    <property type="entry name" value="PRK07777.1"/>
    <property type="match status" value="1"/>
</dbReference>
<dbReference type="PANTHER" id="PTHR43807:SF20">
    <property type="entry name" value="FI04487P"/>
    <property type="match status" value="1"/>
</dbReference>
<keyword evidence="8" id="KW-1185">Reference proteome</keyword>
<dbReference type="CDD" id="cd00609">
    <property type="entry name" value="AAT_like"/>
    <property type="match status" value="1"/>
</dbReference>
<evidence type="ECO:0000256" key="5">
    <source>
        <dbReference type="ARBA" id="ARBA00022898"/>
    </source>
</evidence>
<gene>
    <name evidence="7" type="ORF">SAMN06264365_103278</name>
</gene>
<dbReference type="Proteomes" id="UP000198415">
    <property type="component" value="Unassembled WGS sequence"/>
</dbReference>
<comment type="cofactor">
    <cofactor evidence="1">
        <name>pyridoxal 5'-phosphate</name>
        <dbReference type="ChEBI" id="CHEBI:597326"/>
    </cofactor>
</comment>
<evidence type="ECO:0000256" key="2">
    <source>
        <dbReference type="ARBA" id="ARBA00007441"/>
    </source>
</evidence>
<evidence type="ECO:0000313" key="8">
    <source>
        <dbReference type="Proteomes" id="UP000198415"/>
    </source>
</evidence>
<dbReference type="InterPro" id="IPR004839">
    <property type="entry name" value="Aminotransferase_I/II_large"/>
</dbReference>
<keyword evidence="3 7" id="KW-0032">Aminotransferase</keyword>
<name>A0A238XDG1_9ACTN</name>
<keyword evidence="5" id="KW-0663">Pyridoxal phosphate</keyword>
<dbReference type="NCBIfam" id="NF006488">
    <property type="entry name" value="PRK08912.1"/>
    <property type="match status" value="1"/>
</dbReference>
<dbReference type="Pfam" id="PF00155">
    <property type="entry name" value="Aminotran_1_2"/>
    <property type="match status" value="1"/>
</dbReference>
<dbReference type="Gene3D" id="3.90.1150.10">
    <property type="entry name" value="Aspartate Aminotransferase, domain 1"/>
    <property type="match status" value="1"/>
</dbReference>
<dbReference type="GO" id="GO:0005737">
    <property type="term" value="C:cytoplasm"/>
    <property type="evidence" value="ECO:0007669"/>
    <property type="project" value="TreeGrafter"/>
</dbReference>
<evidence type="ECO:0000256" key="1">
    <source>
        <dbReference type="ARBA" id="ARBA00001933"/>
    </source>
</evidence>
<reference evidence="7 8" key="1">
    <citation type="submission" date="2017-06" db="EMBL/GenBank/DDBJ databases">
        <authorList>
            <person name="Kim H.J."/>
            <person name="Triplett B.A."/>
        </authorList>
    </citation>
    <scope>NUCLEOTIDE SEQUENCE [LARGE SCALE GENOMIC DNA]</scope>
    <source>
        <strain evidence="7 8">DSM 43151</strain>
    </source>
</reference>
<dbReference type="AlphaFoldDB" id="A0A238XDG1"/>
<dbReference type="OrthoDB" id="9763453at2"/>
<sequence length="395" mass="42740">MNSDPLIERMRPFGTTIFSEMSALAVRTGAVNLGQGFPDTDGPPEMLAAAAQALADGANQYPPLPGIPVLRRAITEHEQRFWGLTRDPDTEVVVTAGATEAIAATILALCEPGDEVVCFEPYYDSYAASITLAGAVRRPVTLRPEPDGRYRFDEAELRAAFGPRTRLVLLNSPHNPTGKVFTPDELALIAGLCQEYDTYAVTDEVYEHLVFGVPHTPLATLPGMRERTLRISSAGKTFSCTGWKVGWATGPARLVSAVLRVKQFLTFVNASPLQPAVAVALGLPDSYFSGFTAGLRANRDRLVAGLTEAGFGVLPPEGTYFVTADIRPLGGTDGVEFCRELPGRCGVVAVPTQVFYDHREAGRHLIRFAFCKRPEVVDEAVERLRKLAPGVPRGQ</sequence>
<evidence type="ECO:0000256" key="3">
    <source>
        <dbReference type="ARBA" id="ARBA00022576"/>
    </source>
</evidence>
<evidence type="ECO:0000256" key="4">
    <source>
        <dbReference type="ARBA" id="ARBA00022679"/>
    </source>
</evidence>
<evidence type="ECO:0000259" key="6">
    <source>
        <dbReference type="Pfam" id="PF00155"/>
    </source>
</evidence>
<dbReference type="EMBL" id="FZNR01000003">
    <property type="protein sequence ID" value="SNR56364.1"/>
    <property type="molecule type" value="Genomic_DNA"/>
</dbReference>
<dbReference type="RefSeq" id="WP_089292907.1">
    <property type="nucleotide sequence ID" value="NZ_BOMU01000041.1"/>
</dbReference>